<dbReference type="PATRIC" id="fig|765912.4.peg.859"/>
<dbReference type="CDD" id="cd00882">
    <property type="entry name" value="Ras_like_GTPase"/>
    <property type="match status" value="1"/>
</dbReference>
<gene>
    <name evidence="2" type="ORF">Thimo_0881</name>
</gene>
<dbReference type="Gene3D" id="3.40.50.300">
    <property type="entry name" value="P-loop containing nucleotide triphosphate hydrolases"/>
    <property type="match status" value="1"/>
</dbReference>
<dbReference type="SUPFAM" id="SSF52540">
    <property type="entry name" value="P-loop containing nucleoside triphosphate hydrolases"/>
    <property type="match status" value="1"/>
</dbReference>
<dbReference type="eggNOG" id="COG0218">
    <property type="taxonomic scope" value="Bacteria"/>
</dbReference>
<sequence>MGHRPVTNGEPGVAWQDHWRRLRAALGSPRVAEEALAERLQTARGRLPVPVIWLLGKTQAGKTSIIRALTGSSEAEIGNGFQPCTRCARFYDFPAEIPVVRFLDTRGLGEVAYDPDDDIRFSESQAHLLVAVMKVADQRQDAVLEVLHAVRHRHPEWPLLGVQTGLHELYPSGAEHLLPYPYDREPLPDAVPTELRRALAGQRTALADLPGQAPIDWVAVDLTLPEDGLAPTDYGLDALWKAIERVSALGLQASLQGDAGVRDLYARTAHQHIVGYALTAAGVGAVPLVDLVGVAAVQAKLLHSLAALYGQRWERRTSGEFLGLLGAGVTTGLLARWLGRGVVKLIPVWGQTVGAVWGASASGATTYALGKAAVYFLTRRQSGLQVDAAVLRAVYAEGLARGGRLIQKRLQSKGP</sequence>
<reference evidence="2 3" key="1">
    <citation type="submission" date="2011-09" db="EMBL/GenBank/DDBJ databases">
        <title>Complete sequence of chromosome of Thioflavicoccus mobilis 8321.</title>
        <authorList>
            <consortium name="US DOE Joint Genome Institute"/>
            <person name="Lucas S."/>
            <person name="Han J."/>
            <person name="Lapidus A."/>
            <person name="Cheng J.-F."/>
            <person name="Goodwin L."/>
            <person name="Pitluck S."/>
            <person name="Peters L."/>
            <person name="Ovchinnikova G."/>
            <person name="Lu M."/>
            <person name="Detter J.C."/>
            <person name="Han C."/>
            <person name="Tapia R."/>
            <person name="Land M."/>
            <person name="Hauser L."/>
            <person name="Kyrpides N."/>
            <person name="Ivanova N."/>
            <person name="Pagani I."/>
            <person name="Vogl K."/>
            <person name="Liu Z."/>
            <person name="Imhoff J."/>
            <person name="Thiel V."/>
            <person name="Frigaard N.-U."/>
            <person name="Bryant D."/>
            <person name="Woyke T."/>
        </authorList>
    </citation>
    <scope>NUCLEOTIDE SEQUENCE [LARGE SCALE GENOMIC DNA]</scope>
    <source>
        <strain evidence="2 3">8321</strain>
    </source>
</reference>
<evidence type="ECO:0000313" key="2">
    <source>
        <dbReference type="EMBL" id="AGA89715.1"/>
    </source>
</evidence>
<dbReference type="GO" id="GO:0005525">
    <property type="term" value="F:GTP binding"/>
    <property type="evidence" value="ECO:0007669"/>
    <property type="project" value="InterPro"/>
</dbReference>
<dbReference type="Pfam" id="PF01926">
    <property type="entry name" value="MMR_HSR1"/>
    <property type="match status" value="1"/>
</dbReference>
<dbReference type="EMBL" id="CP003051">
    <property type="protein sequence ID" value="AGA89715.1"/>
    <property type="molecule type" value="Genomic_DNA"/>
</dbReference>
<keyword evidence="3" id="KW-1185">Reference proteome</keyword>
<proteinExistence type="predicted"/>
<dbReference type="Proteomes" id="UP000010816">
    <property type="component" value="Chromosome"/>
</dbReference>
<dbReference type="KEGG" id="tmb:Thimo_0881"/>
<organism evidence="2 3">
    <name type="scientific">Thioflavicoccus mobilis 8321</name>
    <dbReference type="NCBI Taxonomy" id="765912"/>
    <lineage>
        <taxon>Bacteria</taxon>
        <taxon>Pseudomonadati</taxon>
        <taxon>Pseudomonadota</taxon>
        <taxon>Gammaproteobacteria</taxon>
        <taxon>Chromatiales</taxon>
        <taxon>Chromatiaceae</taxon>
        <taxon>Thioflavicoccus</taxon>
    </lineage>
</organism>
<dbReference type="HOGENOM" id="CLU_057498_0_0_6"/>
<dbReference type="eggNOG" id="COG3597">
    <property type="taxonomic scope" value="Bacteria"/>
</dbReference>
<accession>L0GWG7</accession>
<dbReference type="STRING" id="765912.Thimo_0881"/>
<evidence type="ECO:0000313" key="3">
    <source>
        <dbReference type="Proteomes" id="UP000010816"/>
    </source>
</evidence>
<dbReference type="OrthoDB" id="417988at2"/>
<dbReference type="InterPro" id="IPR006073">
    <property type="entry name" value="GTP-bd"/>
</dbReference>
<protein>
    <submittedName>
        <fullName evidence="2">Uncharacterized protein associated with GTPases</fullName>
    </submittedName>
</protein>
<evidence type="ECO:0000259" key="1">
    <source>
        <dbReference type="Pfam" id="PF01926"/>
    </source>
</evidence>
<dbReference type="AlphaFoldDB" id="L0GWG7"/>
<dbReference type="InterPro" id="IPR027417">
    <property type="entry name" value="P-loop_NTPase"/>
</dbReference>
<name>L0GWG7_9GAMM</name>
<dbReference type="RefSeq" id="WP_015279861.1">
    <property type="nucleotide sequence ID" value="NC_019940.1"/>
</dbReference>
<feature type="domain" description="G" evidence="1">
    <location>
        <begin position="52"/>
        <end position="146"/>
    </location>
</feature>